<evidence type="ECO:0000313" key="3">
    <source>
        <dbReference type="EMBL" id="ALC16148.1"/>
    </source>
</evidence>
<dbReference type="InterPro" id="IPR039448">
    <property type="entry name" value="Beta_helix"/>
</dbReference>
<feature type="domain" description="Right handed beta helix" evidence="2">
    <location>
        <begin position="123"/>
        <end position="232"/>
    </location>
</feature>
<dbReference type="SUPFAM" id="SSF51126">
    <property type="entry name" value="Pectin lyase-like"/>
    <property type="match status" value="1"/>
</dbReference>
<dbReference type="InterPro" id="IPR011050">
    <property type="entry name" value="Pectin_lyase_fold/virulence"/>
</dbReference>
<evidence type="ECO:0000313" key="4">
    <source>
        <dbReference type="Proteomes" id="UP000057158"/>
    </source>
</evidence>
<evidence type="ECO:0000256" key="1">
    <source>
        <dbReference type="SAM" id="SignalP"/>
    </source>
</evidence>
<dbReference type="PROSITE" id="PS51257">
    <property type="entry name" value="PROKAR_LIPOPROTEIN"/>
    <property type="match status" value="1"/>
</dbReference>
<dbReference type="KEGG" id="des:DSOUD_1368"/>
<name>A0A0M5IRC8_9BACT</name>
<sequence length="292" mass="31888">MSLRGFLPCRAIVALLCSLPFLTSCLVASPPVSGSLEGDHLWRGTVRIAGDLVVAEGAHLVIAPGSEIVFLPPIEGEGEWTEHPHFPGSELIVRGSIAAEGTADKPITFRYLDAAAPPGSWGGVNLVASPHARFRYCRFTQADSALHSQGSTVSVEDSLFENNLVGIRFHSSEISIEHNLLRRNGTAIRFHFGAPVISRNDIRDNDKGFFVTSYPRDYRIEGNNIVGNGRSVVLGEEVPDDLILAGNFWGETDPARIEDDFVDGRRIDYLGEVLYRPFAGEPFADAGTTWNR</sequence>
<dbReference type="Proteomes" id="UP000057158">
    <property type="component" value="Chromosome"/>
</dbReference>
<dbReference type="InterPro" id="IPR012334">
    <property type="entry name" value="Pectin_lyas_fold"/>
</dbReference>
<proteinExistence type="predicted"/>
<dbReference type="OrthoDB" id="5401272at2"/>
<organism evidence="3 4">
    <name type="scientific">Desulfuromonas soudanensis</name>
    <dbReference type="NCBI Taxonomy" id="1603606"/>
    <lineage>
        <taxon>Bacteria</taxon>
        <taxon>Pseudomonadati</taxon>
        <taxon>Thermodesulfobacteriota</taxon>
        <taxon>Desulfuromonadia</taxon>
        <taxon>Desulfuromonadales</taxon>
        <taxon>Desulfuromonadaceae</taxon>
        <taxon>Desulfuromonas</taxon>
    </lineage>
</organism>
<dbReference type="EMBL" id="CP010802">
    <property type="protein sequence ID" value="ALC16148.1"/>
    <property type="molecule type" value="Genomic_DNA"/>
</dbReference>
<dbReference type="Gene3D" id="2.160.20.10">
    <property type="entry name" value="Single-stranded right-handed beta-helix, Pectin lyase-like"/>
    <property type="match status" value="1"/>
</dbReference>
<protein>
    <recommendedName>
        <fullName evidence="2">Right handed beta helix domain-containing protein</fullName>
    </recommendedName>
</protein>
<dbReference type="InterPro" id="IPR006626">
    <property type="entry name" value="PbH1"/>
</dbReference>
<accession>A0A0M5IRC8</accession>
<evidence type="ECO:0000259" key="2">
    <source>
        <dbReference type="Pfam" id="PF13229"/>
    </source>
</evidence>
<dbReference type="SMART" id="SM00710">
    <property type="entry name" value="PbH1"/>
    <property type="match status" value="3"/>
</dbReference>
<feature type="chain" id="PRO_5005803216" description="Right handed beta helix domain-containing protein" evidence="1">
    <location>
        <begin position="29"/>
        <end position="292"/>
    </location>
</feature>
<dbReference type="AlphaFoldDB" id="A0A0M5IRC8"/>
<dbReference type="STRING" id="1603606.DSOUD_1368"/>
<reference evidence="3 4" key="1">
    <citation type="submission" date="2015-07" db="EMBL/GenBank/DDBJ databases">
        <title>Isolation and Genomic Characterization of a Novel Halophilic Metal-Reducing Deltaproteobacterium from the Deep Subsurface.</title>
        <authorList>
            <person name="Badalamenti J.P."/>
            <person name="Summers Z.M."/>
            <person name="Gralnick J.A."/>
            <person name="Bond D.R."/>
        </authorList>
    </citation>
    <scope>NUCLEOTIDE SEQUENCE [LARGE SCALE GENOMIC DNA]</scope>
    <source>
        <strain evidence="3 4">WTL</strain>
    </source>
</reference>
<gene>
    <name evidence="3" type="ORF">DSOUD_1368</name>
</gene>
<keyword evidence="4" id="KW-1185">Reference proteome</keyword>
<keyword evidence="1" id="KW-0732">Signal</keyword>
<dbReference type="Pfam" id="PF13229">
    <property type="entry name" value="Beta_helix"/>
    <property type="match status" value="1"/>
</dbReference>
<dbReference type="RefSeq" id="WP_082351101.1">
    <property type="nucleotide sequence ID" value="NZ_CP010802.1"/>
</dbReference>
<feature type="signal peptide" evidence="1">
    <location>
        <begin position="1"/>
        <end position="28"/>
    </location>
</feature>
<dbReference type="PATRIC" id="fig|1603606.3.peg.1491"/>